<evidence type="ECO:0000313" key="1">
    <source>
        <dbReference type="EMBL" id="CAL1697087.1"/>
    </source>
</evidence>
<protein>
    <submittedName>
        <fullName evidence="1">Uncharacterized protein</fullName>
    </submittedName>
</protein>
<dbReference type="SUPFAM" id="SSF52047">
    <property type="entry name" value="RNI-like"/>
    <property type="match status" value="1"/>
</dbReference>
<proteinExistence type="predicted"/>
<keyword evidence="2" id="KW-1185">Reference proteome</keyword>
<name>A0ABP1CQY5_9APHY</name>
<sequence length="349" mass="39059">MAHYIKHLRLGDLPSLRGSWIRDERPTTCLHTLAGILTRLPALQRLDLCDFHIKVETHSASPPLLTLRLDKLTMHDVGAPTAPMLGIADFLGYFSEIRHLQIGRLYSTISWFKLDDFVQALTEYEASRASVPLKVHTLEYSSTVCYSTEHALRMLGSILSAASTTHLAVNFHNWETWRGFGHFLLAHPGVRHLDLDLSDFLSRNPNADVLNLNNCGKLASINLDIKILGHGNEAQRNNQAAIQAVLGILSTTSTESLTFITIDIRLSSCMVDDFTSAMDWPRLIQVLDRHQNLERAALVFEGDMFTLQETVFKCVQVVNSHPQHQQLQRVKLAAYIGEAAAIPTTYLGV</sequence>
<reference evidence="2" key="1">
    <citation type="submission" date="2024-04" db="EMBL/GenBank/DDBJ databases">
        <authorList>
            <person name="Shaw F."/>
            <person name="Minotto A."/>
        </authorList>
    </citation>
    <scope>NUCLEOTIDE SEQUENCE [LARGE SCALE GENOMIC DNA]</scope>
</reference>
<dbReference type="InterPro" id="IPR032675">
    <property type="entry name" value="LRR_dom_sf"/>
</dbReference>
<organism evidence="1 2">
    <name type="scientific">Somion occarium</name>
    <dbReference type="NCBI Taxonomy" id="3059160"/>
    <lineage>
        <taxon>Eukaryota</taxon>
        <taxon>Fungi</taxon>
        <taxon>Dikarya</taxon>
        <taxon>Basidiomycota</taxon>
        <taxon>Agaricomycotina</taxon>
        <taxon>Agaricomycetes</taxon>
        <taxon>Polyporales</taxon>
        <taxon>Cerrenaceae</taxon>
        <taxon>Somion</taxon>
    </lineage>
</organism>
<evidence type="ECO:0000313" key="2">
    <source>
        <dbReference type="Proteomes" id="UP001497453"/>
    </source>
</evidence>
<dbReference type="Proteomes" id="UP001497453">
    <property type="component" value="Chromosome 1"/>
</dbReference>
<dbReference type="Gene3D" id="3.80.10.10">
    <property type="entry name" value="Ribonuclease Inhibitor"/>
    <property type="match status" value="1"/>
</dbReference>
<dbReference type="EMBL" id="OZ037944">
    <property type="protein sequence ID" value="CAL1697087.1"/>
    <property type="molecule type" value="Genomic_DNA"/>
</dbReference>
<accession>A0ABP1CQY5</accession>
<gene>
    <name evidence="1" type="ORF">GFSPODELE1_LOCUS1474</name>
</gene>